<reference evidence="3 4" key="1">
    <citation type="submission" date="2017-10" db="EMBL/GenBank/DDBJ databases">
        <title>The draft genome sequence of Lewinella nigricans NBRC 102662.</title>
        <authorList>
            <person name="Wang K."/>
        </authorList>
    </citation>
    <scope>NUCLEOTIDE SEQUENCE [LARGE SCALE GENOMIC DNA]</scope>
    <source>
        <strain evidence="3 4">NBRC 102662</strain>
    </source>
</reference>
<dbReference type="OrthoDB" id="9782395at2"/>
<dbReference type="GO" id="GO:0000270">
    <property type="term" value="P:peptidoglycan metabolic process"/>
    <property type="evidence" value="ECO:0007669"/>
    <property type="project" value="TreeGrafter"/>
</dbReference>
<dbReference type="EMBL" id="PDUD01000054">
    <property type="protein sequence ID" value="PHN01479.1"/>
    <property type="molecule type" value="Genomic_DNA"/>
</dbReference>
<dbReference type="AlphaFoldDB" id="A0A2D0N003"/>
<accession>A0A2D0N003</accession>
<keyword evidence="1" id="KW-0812">Transmembrane</keyword>
<dbReference type="RefSeq" id="WP_099155111.1">
    <property type="nucleotide sequence ID" value="NZ_PDUD01000054.1"/>
</dbReference>
<organism evidence="3 4">
    <name type="scientific">Flavilitoribacter nigricans (strain ATCC 23147 / DSM 23189 / NBRC 102662 / NCIMB 1420 / SS-2)</name>
    <name type="common">Lewinella nigricans</name>
    <dbReference type="NCBI Taxonomy" id="1122177"/>
    <lineage>
        <taxon>Bacteria</taxon>
        <taxon>Pseudomonadati</taxon>
        <taxon>Bacteroidota</taxon>
        <taxon>Saprospiria</taxon>
        <taxon>Saprospirales</taxon>
        <taxon>Lewinellaceae</taxon>
        <taxon>Flavilitoribacter</taxon>
    </lineage>
</organism>
<proteinExistence type="predicted"/>
<dbReference type="PANTHER" id="PTHR30336:SF4">
    <property type="entry name" value="ENVELOPE BIOGENESIS FACTOR ELYC"/>
    <property type="match status" value="1"/>
</dbReference>
<dbReference type="InterPro" id="IPR051599">
    <property type="entry name" value="Cell_Envelope_Assoc"/>
</dbReference>
<dbReference type="GO" id="GO:0005886">
    <property type="term" value="C:plasma membrane"/>
    <property type="evidence" value="ECO:0007669"/>
    <property type="project" value="TreeGrafter"/>
</dbReference>
<dbReference type="GO" id="GO:0043164">
    <property type="term" value="P:Gram-negative-bacterium-type cell wall biogenesis"/>
    <property type="evidence" value="ECO:0007669"/>
    <property type="project" value="TreeGrafter"/>
</dbReference>
<evidence type="ECO:0000313" key="4">
    <source>
        <dbReference type="Proteomes" id="UP000223913"/>
    </source>
</evidence>
<name>A0A2D0N003_FLAN2</name>
<dbReference type="Pfam" id="PF02698">
    <property type="entry name" value="DUF218"/>
    <property type="match status" value="1"/>
</dbReference>
<gene>
    <name evidence="3" type="ORF">CRP01_36875</name>
</gene>
<dbReference type="Proteomes" id="UP000223913">
    <property type="component" value="Unassembled WGS sequence"/>
</dbReference>
<evidence type="ECO:0000259" key="2">
    <source>
        <dbReference type="Pfam" id="PF02698"/>
    </source>
</evidence>
<keyword evidence="4" id="KW-1185">Reference proteome</keyword>
<sequence>MGFFWLLLFSSLFFFRKKRRVFNYLLTAALIWLALVSTPFLPKVLVKSLEWQYEPLHVERMDTASTVHILVLGGGHTADQRLPATDQLSESALKRLVEGIRLNRQLPNSKLILSGFSREGIERSHAKVMAKAALLLGVATQDTAVLTQPWNTMFEAIEYRDRYGNKPKLILVTSAIHLPRAMMHFRRAGLSPVPAPTNYLIKEDDLPKRLKILPSSQNLDMMNKAVHEYVGMFWGKVEWRRYQKGSKH</sequence>
<dbReference type="CDD" id="cd06259">
    <property type="entry name" value="YdcF-like"/>
    <property type="match status" value="1"/>
</dbReference>
<protein>
    <submittedName>
        <fullName evidence="3">Envelope biogenesis factor ElyC</fullName>
    </submittedName>
</protein>
<evidence type="ECO:0000313" key="3">
    <source>
        <dbReference type="EMBL" id="PHN01479.1"/>
    </source>
</evidence>
<evidence type="ECO:0000256" key="1">
    <source>
        <dbReference type="SAM" id="Phobius"/>
    </source>
</evidence>
<keyword evidence="1" id="KW-0472">Membrane</keyword>
<comment type="caution">
    <text evidence="3">The sequence shown here is derived from an EMBL/GenBank/DDBJ whole genome shotgun (WGS) entry which is preliminary data.</text>
</comment>
<dbReference type="PANTHER" id="PTHR30336">
    <property type="entry name" value="INNER MEMBRANE PROTEIN, PROBABLE PERMEASE"/>
    <property type="match status" value="1"/>
</dbReference>
<dbReference type="InterPro" id="IPR003848">
    <property type="entry name" value="DUF218"/>
</dbReference>
<feature type="domain" description="DUF218" evidence="2">
    <location>
        <begin position="69"/>
        <end position="231"/>
    </location>
</feature>
<feature type="transmembrane region" description="Helical" evidence="1">
    <location>
        <begin position="21"/>
        <end position="41"/>
    </location>
</feature>
<keyword evidence="1" id="KW-1133">Transmembrane helix</keyword>